<accession>A0A1I4VIA4</accession>
<dbReference type="Pfam" id="PF03547">
    <property type="entry name" value="Mem_trans"/>
    <property type="match status" value="2"/>
</dbReference>
<dbReference type="GO" id="GO:0005886">
    <property type="term" value="C:plasma membrane"/>
    <property type="evidence" value="ECO:0007669"/>
    <property type="project" value="UniProtKB-SubCell"/>
</dbReference>
<keyword evidence="3" id="KW-0813">Transport</keyword>
<protein>
    <recommendedName>
        <fullName evidence="11">Malate permease</fullName>
    </recommendedName>
</protein>
<comment type="subcellular location">
    <subcellularLocation>
        <location evidence="1">Cell membrane</location>
        <topology evidence="1">Multi-pass membrane protein</topology>
    </subcellularLocation>
</comment>
<evidence type="ECO:0000256" key="6">
    <source>
        <dbReference type="ARBA" id="ARBA00022989"/>
    </source>
</evidence>
<evidence type="ECO:0000256" key="1">
    <source>
        <dbReference type="ARBA" id="ARBA00004651"/>
    </source>
</evidence>
<keyword evidence="5 8" id="KW-0812">Transmembrane</keyword>
<dbReference type="STRING" id="578942.SAMN05216289_102128"/>
<evidence type="ECO:0000256" key="2">
    <source>
        <dbReference type="ARBA" id="ARBA00010145"/>
    </source>
</evidence>
<keyword evidence="6 8" id="KW-1133">Transmembrane helix</keyword>
<evidence type="ECO:0000256" key="4">
    <source>
        <dbReference type="ARBA" id="ARBA00022475"/>
    </source>
</evidence>
<dbReference type="RefSeq" id="WP_092404352.1">
    <property type="nucleotide sequence ID" value="NZ_FOVF01000002.1"/>
</dbReference>
<dbReference type="PANTHER" id="PTHR36838">
    <property type="entry name" value="AUXIN EFFLUX CARRIER FAMILY PROTEIN"/>
    <property type="match status" value="1"/>
</dbReference>
<feature type="transmembrane region" description="Helical" evidence="8">
    <location>
        <begin position="186"/>
        <end position="206"/>
    </location>
</feature>
<evidence type="ECO:0000256" key="3">
    <source>
        <dbReference type="ARBA" id="ARBA00022448"/>
    </source>
</evidence>
<name>A0A1I4VIA4_9GAMM</name>
<feature type="transmembrane region" description="Helical" evidence="8">
    <location>
        <begin position="251"/>
        <end position="271"/>
    </location>
</feature>
<comment type="similarity">
    <text evidence="2">Belongs to the auxin efflux carrier (TC 2.A.69) family.</text>
</comment>
<dbReference type="PANTHER" id="PTHR36838:SF1">
    <property type="entry name" value="SLR1864 PROTEIN"/>
    <property type="match status" value="1"/>
</dbReference>
<dbReference type="InterPro" id="IPR038770">
    <property type="entry name" value="Na+/solute_symporter_sf"/>
</dbReference>
<dbReference type="InterPro" id="IPR004776">
    <property type="entry name" value="Mem_transp_PIN-like"/>
</dbReference>
<feature type="transmembrane region" description="Helical" evidence="8">
    <location>
        <begin position="218"/>
        <end position="239"/>
    </location>
</feature>
<keyword evidence="4" id="KW-1003">Cell membrane</keyword>
<gene>
    <name evidence="9" type="ORF">SAMN05216289_102128</name>
</gene>
<dbReference type="OrthoDB" id="9786183at2"/>
<evidence type="ECO:0000256" key="8">
    <source>
        <dbReference type="SAM" id="Phobius"/>
    </source>
</evidence>
<reference evidence="9 10" key="1">
    <citation type="submission" date="2016-10" db="EMBL/GenBank/DDBJ databases">
        <authorList>
            <person name="de Groot N.N."/>
        </authorList>
    </citation>
    <scope>NUCLEOTIDE SEQUENCE [LARGE SCALE GENOMIC DNA]</scope>
    <source>
        <strain evidence="9 10">CGMCC 1.7659</strain>
    </source>
</reference>
<feature type="transmembrane region" description="Helical" evidence="8">
    <location>
        <begin position="60"/>
        <end position="82"/>
    </location>
</feature>
<feature type="transmembrane region" description="Helical" evidence="8">
    <location>
        <begin position="278"/>
        <end position="300"/>
    </location>
</feature>
<feature type="transmembrane region" description="Helical" evidence="8">
    <location>
        <begin position="130"/>
        <end position="150"/>
    </location>
</feature>
<dbReference type="EMBL" id="FOVF01000002">
    <property type="protein sequence ID" value="SFN00984.1"/>
    <property type="molecule type" value="Genomic_DNA"/>
</dbReference>
<dbReference type="AlphaFoldDB" id="A0A1I4VIA4"/>
<keyword evidence="10" id="KW-1185">Reference proteome</keyword>
<dbReference type="Proteomes" id="UP000198575">
    <property type="component" value="Unassembled WGS sequence"/>
</dbReference>
<dbReference type="GO" id="GO:0055085">
    <property type="term" value="P:transmembrane transport"/>
    <property type="evidence" value="ECO:0007669"/>
    <property type="project" value="InterPro"/>
</dbReference>
<evidence type="ECO:0000256" key="7">
    <source>
        <dbReference type="ARBA" id="ARBA00023136"/>
    </source>
</evidence>
<proteinExistence type="inferred from homology"/>
<evidence type="ECO:0000256" key="5">
    <source>
        <dbReference type="ARBA" id="ARBA00022692"/>
    </source>
</evidence>
<evidence type="ECO:0000313" key="9">
    <source>
        <dbReference type="EMBL" id="SFN00984.1"/>
    </source>
</evidence>
<organism evidence="9 10">
    <name type="scientific">Dokdonella immobilis</name>
    <dbReference type="NCBI Taxonomy" id="578942"/>
    <lineage>
        <taxon>Bacteria</taxon>
        <taxon>Pseudomonadati</taxon>
        <taxon>Pseudomonadota</taxon>
        <taxon>Gammaproteobacteria</taxon>
        <taxon>Lysobacterales</taxon>
        <taxon>Rhodanobacteraceae</taxon>
        <taxon>Dokdonella</taxon>
    </lineage>
</organism>
<feature type="transmembrane region" description="Helical" evidence="8">
    <location>
        <begin position="33"/>
        <end position="51"/>
    </location>
</feature>
<evidence type="ECO:0008006" key="11">
    <source>
        <dbReference type="Google" id="ProtNLM"/>
    </source>
</evidence>
<evidence type="ECO:0000313" key="10">
    <source>
        <dbReference type="Proteomes" id="UP000198575"/>
    </source>
</evidence>
<keyword evidence="7 8" id="KW-0472">Membrane</keyword>
<sequence>MPVVSTFALILALIAIGRVLHWRGWVPGNAADTLNLVVLYVCLPAAILLYAPRLEFERELIGLIAIPWIILLASIVLVLPLARQVSLPREVTANLLLQIPLGNTSFIGYALIPVLVGADSLRYAVVYDQLGSFLILASWGLFVVALYGGGARPRLSTIARRVLVFPPFIALVVALTVMPADPPEVLGHGLRLLADALLPIVVLALGMQLRLRLPRHHVLPLAFGLSAKLLLMPALAWALCRLFGLSPELTLVAVYLTAMPPMMTSGALLASAGLAPELAAALIGYGTLFSMATLPAWHAILGH</sequence>
<dbReference type="Gene3D" id="1.20.1530.20">
    <property type="match status" value="1"/>
</dbReference>
<feature type="transmembrane region" description="Helical" evidence="8">
    <location>
        <begin position="162"/>
        <end position="180"/>
    </location>
</feature>